<comment type="catalytic activity">
    <reaction evidence="3">
        <text>DNA(n) + a 2'-deoxyribonucleoside 5'-triphosphate = DNA(n+1) + diphosphate</text>
        <dbReference type="Rhea" id="RHEA:22508"/>
        <dbReference type="Rhea" id="RHEA-COMP:17339"/>
        <dbReference type="Rhea" id="RHEA-COMP:17340"/>
        <dbReference type="ChEBI" id="CHEBI:33019"/>
        <dbReference type="ChEBI" id="CHEBI:61560"/>
        <dbReference type="ChEBI" id="CHEBI:173112"/>
        <dbReference type="EC" id="2.7.7.7"/>
    </reaction>
</comment>
<keyword evidence="5" id="KW-1185">Reference proteome</keyword>
<comment type="caution">
    <text evidence="4">The sequence shown here is derived from an EMBL/GenBank/DDBJ whole genome shotgun (WGS) entry which is preliminary data.</text>
</comment>
<dbReference type="InterPro" id="IPR050238">
    <property type="entry name" value="DNA_Rep/Repair_Clamp_Loader"/>
</dbReference>
<dbReference type="PANTHER" id="PTHR11669">
    <property type="entry name" value="REPLICATION FACTOR C / DNA POLYMERASE III GAMMA-TAU SUBUNIT"/>
    <property type="match status" value="1"/>
</dbReference>
<keyword evidence="2" id="KW-0239">DNA-directed DNA polymerase</keyword>
<accession>A0ABX3A6N3</accession>
<evidence type="ECO:0000313" key="5">
    <source>
        <dbReference type="Proteomes" id="UP000094329"/>
    </source>
</evidence>
<dbReference type="InterPro" id="IPR004622">
    <property type="entry name" value="DNA_pol_HolB"/>
</dbReference>
<dbReference type="Pfam" id="PF13177">
    <property type="entry name" value="DNA_pol3_delta2"/>
    <property type="match status" value="1"/>
</dbReference>
<dbReference type="EC" id="2.7.7.7" evidence="1"/>
<organism evidence="4 5">
    <name type="scientific">Piscirickettsia litoralis</name>
    <dbReference type="NCBI Taxonomy" id="1891921"/>
    <lineage>
        <taxon>Bacteria</taxon>
        <taxon>Pseudomonadati</taxon>
        <taxon>Pseudomonadota</taxon>
        <taxon>Gammaproteobacteria</taxon>
        <taxon>Thiotrichales</taxon>
        <taxon>Piscirickettsiaceae</taxon>
        <taxon>Piscirickettsia</taxon>
    </lineage>
</organism>
<dbReference type="Gene3D" id="3.40.50.300">
    <property type="entry name" value="P-loop containing nucleotide triphosphate hydrolases"/>
    <property type="match status" value="1"/>
</dbReference>
<dbReference type="EMBL" id="MDTU01000001">
    <property type="protein sequence ID" value="ODN43298.1"/>
    <property type="molecule type" value="Genomic_DNA"/>
</dbReference>
<dbReference type="RefSeq" id="WP_069313096.1">
    <property type="nucleotide sequence ID" value="NZ_MDTU01000001.1"/>
</dbReference>
<keyword evidence="2" id="KW-0548">Nucleotidyltransferase</keyword>
<dbReference type="SUPFAM" id="SSF52540">
    <property type="entry name" value="P-loop containing nucleoside triphosphate hydrolases"/>
    <property type="match status" value="1"/>
</dbReference>
<proteinExistence type="predicted"/>
<name>A0ABX3A6N3_9GAMM</name>
<evidence type="ECO:0000313" key="4">
    <source>
        <dbReference type="EMBL" id="ODN43298.1"/>
    </source>
</evidence>
<keyword evidence="2" id="KW-0808">Transferase</keyword>
<dbReference type="PANTHER" id="PTHR11669:SF8">
    <property type="entry name" value="DNA POLYMERASE III SUBUNIT DELTA"/>
    <property type="match status" value="1"/>
</dbReference>
<evidence type="ECO:0000256" key="3">
    <source>
        <dbReference type="ARBA" id="ARBA00049244"/>
    </source>
</evidence>
<dbReference type="InterPro" id="IPR027417">
    <property type="entry name" value="P-loop_NTPase"/>
</dbReference>
<protein>
    <recommendedName>
        <fullName evidence="1">DNA-directed DNA polymerase</fullName>
        <ecNumber evidence="1">2.7.7.7</ecNumber>
    </recommendedName>
</protein>
<evidence type="ECO:0000256" key="2">
    <source>
        <dbReference type="ARBA" id="ARBA00022932"/>
    </source>
</evidence>
<dbReference type="Proteomes" id="UP000094329">
    <property type="component" value="Unassembled WGS sequence"/>
</dbReference>
<gene>
    <name evidence="4" type="ORF">BGC07_10655</name>
</gene>
<reference evidence="4 5" key="1">
    <citation type="submission" date="2016-08" db="EMBL/GenBank/DDBJ databases">
        <title>Draft genome sequence of Candidatus Piscirickettsia litoralis, from seawater.</title>
        <authorList>
            <person name="Wan X."/>
            <person name="Lee A.J."/>
            <person name="Hou S."/>
            <person name="Donachie S.P."/>
        </authorList>
    </citation>
    <scope>NUCLEOTIDE SEQUENCE [LARGE SCALE GENOMIC DNA]</scope>
    <source>
        <strain evidence="4 5">Y2</strain>
    </source>
</reference>
<evidence type="ECO:0000256" key="1">
    <source>
        <dbReference type="ARBA" id="ARBA00012417"/>
    </source>
</evidence>
<dbReference type="NCBIfam" id="TIGR00678">
    <property type="entry name" value="holB"/>
    <property type="match status" value="1"/>
</dbReference>
<sequence length="319" mass="36048">MNKSLYPWHNKVWQQLCRAMQAQSVPHALLLQGPAQTGKLTFARHFAVSLLCQQPSTQGNCGYCQSCLLHQAGNHPDFIELLAEQGSIKVDQIRALATQLQGSRHSLGYRVIIINHAECMNAAAANSLLKTLEEPPEKTVILLVTAQPGRLLATIRSRCQQFSLQPAKADVLAWLSQQQLQLTEAQVIKRYQLLGHAPLLLVDDEYFERYVEAFDQWLSVLEGQPVRYGVKPSGLINQLTDWSRLCNWLMKVALGAQLDLDQALRRRLINSAKRIKPQALSSFYNELQMSIKLLGEHNSLNETLLLDGHWVSWRNLVVK</sequence>